<organism evidence="1">
    <name type="scientific">marine sediment metagenome</name>
    <dbReference type="NCBI Taxonomy" id="412755"/>
    <lineage>
        <taxon>unclassified sequences</taxon>
        <taxon>metagenomes</taxon>
        <taxon>ecological metagenomes</taxon>
    </lineage>
</organism>
<sequence length="35" mass="3993">MSFYNYEPKMNSFYGGVERSAIIDGLIDGYKVIVD</sequence>
<protein>
    <submittedName>
        <fullName evidence="1">Uncharacterized protein</fullName>
    </submittedName>
</protein>
<gene>
    <name evidence="1" type="ORF">S03H2_73040</name>
</gene>
<name>X1KRM1_9ZZZZ</name>
<dbReference type="AlphaFoldDB" id="X1KRM1"/>
<comment type="caution">
    <text evidence="1">The sequence shown here is derived from an EMBL/GenBank/DDBJ whole genome shotgun (WGS) entry which is preliminary data.</text>
</comment>
<evidence type="ECO:0000313" key="1">
    <source>
        <dbReference type="EMBL" id="GAH96285.1"/>
    </source>
</evidence>
<proteinExistence type="predicted"/>
<feature type="non-terminal residue" evidence="1">
    <location>
        <position position="35"/>
    </location>
</feature>
<dbReference type="EMBL" id="BARU01049789">
    <property type="protein sequence ID" value="GAH96285.1"/>
    <property type="molecule type" value="Genomic_DNA"/>
</dbReference>
<reference evidence="1" key="1">
    <citation type="journal article" date="2014" name="Front. Microbiol.">
        <title>High frequency of phylogenetically diverse reductive dehalogenase-homologous genes in deep subseafloor sedimentary metagenomes.</title>
        <authorList>
            <person name="Kawai M."/>
            <person name="Futagami T."/>
            <person name="Toyoda A."/>
            <person name="Takaki Y."/>
            <person name="Nishi S."/>
            <person name="Hori S."/>
            <person name="Arai W."/>
            <person name="Tsubouchi T."/>
            <person name="Morono Y."/>
            <person name="Uchiyama I."/>
            <person name="Ito T."/>
            <person name="Fujiyama A."/>
            <person name="Inagaki F."/>
            <person name="Takami H."/>
        </authorList>
    </citation>
    <scope>NUCLEOTIDE SEQUENCE</scope>
    <source>
        <strain evidence="1">Expedition CK06-06</strain>
    </source>
</reference>
<accession>X1KRM1</accession>